<gene>
    <name evidence="3" type="ORF">KIH27_19795</name>
</gene>
<evidence type="ECO:0000259" key="2">
    <source>
        <dbReference type="PROSITE" id="PS51762"/>
    </source>
</evidence>
<keyword evidence="3" id="KW-0378">Hydrolase</keyword>
<dbReference type="PROSITE" id="PS51762">
    <property type="entry name" value="GH16_2"/>
    <property type="match status" value="1"/>
</dbReference>
<sequence>MAEMDRRRMLLTTGIGLLAGAVLVAEPKAQPKANADPSGTTYFFQDEFDGPAGSAPDSSKWTVATARETMKDPTYWELPENVGQYRDDRRNVFLDGKSNLVIRADKDGSTYYGGKLQGKYHGGVGKTWEARIKFDCLTPGCWPAWWLGNDDQGEIDIVEWYGNGSWPSATTVHAKANGSQWETHQISLDSGWHTWRCGWDRSGMKFWQDYADGKAPYFTVSADSMPDWPFNNTGYAVYPVLNLAVAGSGGGDPSGGKYPAQMLVDWVRVW</sequence>
<dbReference type="InterPro" id="IPR013320">
    <property type="entry name" value="ConA-like_dom_sf"/>
</dbReference>
<dbReference type="CDD" id="cd08023">
    <property type="entry name" value="GH16_laminarinase_like"/>
    <property type="match status" value="1"/>
</dbReference>
<accession>A0ABS5RND7</accession>
<organism evidence="3 4">
    <name type="scientific">Mycolicibacter acidiphilus</name>
    <dbReference type="NCBI Taxonomy" id="2835306"/>
    <lineage>
        <taxon>Bacteria</taxon>
        <taxon>Bacillati</taxon>
        <taxon>Actinomycetota</taxon>
        <taxon>Actinomycetes</taxon>
        <taxon>Mycobacteriales</taxon>
        <taxon>Mycobacteriaceae</taxon>
        <taxon>Mycolicibacter</taxon>
    </lineage>
</organism>
<comment type="caution">
    <text evidence="3">The sequence shown here is derived from an EMBL/GenBank/DDBJ whole genome shotgun (WGS) entry which is preliminary data.</text>
</comment>
<dbReference type="RefSeq" id="WP_214094680.1">
    <property type="nucleotide sequence ID" value="NZ_JAHCLR010000060.1"/>
</dbReference>
<name>A0ABS5RND7_9MYCO</name>
<evidence type="ECO:0000313" key="4">
    <source>
        <dbReference type="Proteomes" id="UP001519535"/>
    </source>
</evidence>
<protein>
    <submittedName>
        <fullName evidence="3">Glycoside hydrolase family 16 protein</fullName>
    </submittedName>
</protein>
<comment type="similarity">
    <text evidence="1">Belongs to the glycosyl hydrolase 16 family.</text>
</comment>
<feature type="domain" description="GH16" evidence="2">
    <location>
        <begin position="35"/>
        <end position="270"/>
    </location>
</feature>
<keyword evidence="4" id="KW-1185">Reference proteome</keyword>
<dbReference type="Proteomes" id="UP001519535">
    <property type="component" value="Unassembled WGS sequence"/>
</dbReference>
<dbReference type="GO" id="GO:0016787">
    <property type="term" value="F:hydrolase activity"/>
    <property type="evidence" value="ECO:0007669"/>
    <property type="project" value="UniProtKB-KW"/>
</dbReference>
<dbReference type="InterPro" id="IPR050546">
    <property type="entry name" value="Glycosyl_Hydrlase_16"/>
</dbReference>
<dbReference type="PANTHER" id="PTHR10963">
    <property type="entry name" value="GLYCOSYL HYDROLASE-RELATED"/>
    <property type="match status" value="1"/>
</dbReference>
<reference evidence="3 4" key="1">
    <citation type="submission" date="2021-05" db="EMBL/GenBank/DDBJ databases">
        <title>Mycobacterium acidophilum sp. nov., an extremely acid-tolerant member of the genus Mycobacterium.</title>
        <authorList>
            <person name="Xia J."/>
        </authorList>
    </citation>
    <scope>NUCLEOTIDE SEQUENCE [LARGE SCALE GENOMIC DNA]</scope>
    <source>
        <strain evidence="3 4">M1</strain>
    </source>
</reference>
<dbReference type="InterPro" id="IPR006311">
    <property type="entry name" value="TAT_signal"/>
</dbReference>
<evidence type="ECO:0000313" key="3">
    <source>
        <dbReference type="EMBL" id="MBS9535831.1"/>
    </source>
</evidence>
<dbReference type="Gene3D" id="2.60.120.200">
    <property type="match status" value="1"/>
</dbReference>
<dbReference type="InterPro" id="IPR000757">
    <property type="entry name" value="Beta-glucanase-like"/>
</dbReference>
<dbReference type="PANTHER" id="PTHR10963:SF55">
    <property type="entry name" value="GLYCOSIDE HYDROLASE FAMILY 16 PROTEIN"/>
    <property type="match status" value="1"/>
</dbReference>
<evidence type="ECO:0000256" key="1">
    <source>
        <dbReference type="ARBA" id="ARBA00006865"/>
    </source>
</evidence>
<dbReference type="SUPFAM" id="SSF49899">
    <property type="entry name" value="Concanavalin A-like lectins/glucanases"/>
    <property type="match status" value="1"/>
</dbReference>
<dbReference type="EMBL" id="JAHCLR010000060">
    <property type="protein sequence ID" value="MBS9535831.1"/>
    <property type="molecule type" value="Genomic_DNA"/>
</dbReference>
<dbReference type="PROSITE" id="PS51318">
    <property type="entry name" value="TAT"/>
    <property type="match status" value="1"/>
</dbReference>
<proteinExistence type="inferred from homology"/>